<name>A0A0L0DP76_THETB</name>
<keyword evidence="4 8" id="KW-1133">Transmembrane helix</keyword>
<keyword evidence="3 8" id="KW-0812">Transmembrane</keyword>
<comment type="similarity">
    <text evidence="6">Belongs to the major facilitator superfamily. Spinster (TC 2.A.1.49) family.</text>
</comment>
<proteinExistence type="inferred from homology"/>
<feature type="transmembrane region" description="Helical" evidence="8">
    <location>
        <begin position="307"/>
        <end position="328"/>
    </location>
</feature>
<feature type="compositionally biased region" description="Low complexity" evidence="7">
    <location>
        <begin position="501"/>
        <end position="528"/>
    </location>
</feature>
<protein>
    <submittedName>
        <fullName evidence="10">Transmembrane domain-containing protein</fullName>
    </submittedName>
</protein>
<organism evidence="10 11">
    <name type="scientific">Thecamonas trahens ATCC 50062</name>
    <dbReference type="NCBI Taxonomy" id="461836"/>
    <lineage>
        <taxon>Eukaryota</taxon>
        <taxon>Apusozoa</taxon>
        <taxon>Apusomonadida</taxon>
        <taxon>Apusomonadidae</taxon>
        <taxon>Thecamonas</taxon>
    </lineage>
</organism>
<evidence type="ECO:0000256" key="8">
    <source>
        <dbReference type="SAM" id="Phobius"/>
    </source>
</evidence>
<dbReference type="STRING" id="461836.A0A0L0DP76"/>
<dbReference type="Proteomes" id="UP000054408">
    <property type="component" value="Unassembled WGS sequence"/>
</dbReference>
<keyword evidence="5 8" id="KW-0472">Membrane</keyword>
<dbReference type="PROSITE" id="PS50850">
    <property type="entry name" value="MFS"/>
    <property type="match status" value="1"/>
</dbReference>
<dbReference type="eggNOG" id="KOG1330">
    <property type="taxonomic scope" value="Eukaryota"/>
</dbReference>
<feature type="transmembrane region" description="Helical" evidence="8">
    <location>
        <begin position="366"/>
        <end position="386"/>
    </location>
</feature>
<dbReference type="OMA" id="SHDIANI"/>
<dbReference type="Pfam" id="PF07690">
    <property type="entry name" value="MFS_1"/>
    <property type="match status" value="1"/>
</dbReference>
<dbReference type="OrthoDB" id="440755at2759"/>
<feature type="compositionally biased region" description="Acidic residues" evidence="7">
    <location>
        <begin position="225"/>
        <end position="238"/>
    </location>
</feature>
<evidence type="ECO:0000259" key="9">
    <source>
        <dbReference type="PROSITE" id="PS50850"/>
    </source>
</evidence>
<evidence type="ECO:0000256" key="2">
    <source>
        <dbReference type="ARBA" id="ARBA00022448"/>
    </source>
</evidence>
<comment type="subcellular location">
    <subcellularLocation>
        <location evidence="1">Membrane</location>
        <topology evidence="1">Multi-pass membrane protein</topology>
    </subcellularLocation>
</comment>
<feature type="transmembrane region" description="Helical" evidence="8">
    <location>
        <begin position="166"/>
        <end position="186"/>
    </location>
</feature>
<keyword evidence="2" id="KW-0813">Transport</keyword>
<feature type="transmembrane region" description="Helical" evidence="8">
    <location>
        <begin position="74"/>
        <end position="93"/>
    </location>
</feature>
<evidence type="ECO:0000256" key="3">
    <source>
        <dbReference type="ARBA" id="ARBA00022692"/>
    </source>
</evidence>
<feature type="transmembrane region" description="Helical" evidence="8">
    <location>
        <begin position="273"/>
        <end position="295"/>
    </location>
</feature>
<feature type="domain" description="Major facilitator superfamily (MFS) profile" evidence="9">
    <location>
        <begin position="8"/>
        <end position="485"/>
    </location>
</feature>
<feature type="region of interest" description="Disordered" evidence="7">
    <location>
        <begin position="492"/>
        <end position="528"/>
    </location>
</feature>
<evidence type="ECO:0000256" key="6">
    <source>
        <dbReference type="ARBA" id="ARBA00024338"/>
    </source>
</evidence>
<dbReference type="InterPro" id="IPR011701">
    <property type="entry name" value="MFS"/>
</dbReference>
<evidence type="ECO:0000256" key="1">
    <source>
        <dbReference type="ARBA" id="ARBA00004141"/>
    </source>
</evidence>
<evidence type="ECO:0000256" key="7">
    <source>
        <dbReference type="SAM" id="MobiDB-lite"/>
    </source>
</evidence>
<evidence type="ECO:0000313" key="11">
    <source>
        <dbReference type="Proteomes" id="UP000054408"/>
    </source>
</evidence>
<gene>
    <name evidence="10" type="ORF">AMSG_09875</name>
</gene>
<dbReference type="GO" id="GO:0022857">
    <property type="term" value="F:transmembrane transporter activity"/>
    <property type="evidence" value="ECO:0007669"/>
    <property type="project" value="InterPro"/>
</dbReference>
<feature type="transmembrane region" description="Helical" evidence="8">
    <location>
        <begin position="12"/>
        <end position="32"/>
    </location>
</feature>
<dbReference type="InterPro" id="IPR036259">
    <property type="entry name" value="MFS_trans_sf"/>
</dbReference>
<dbReference type="InterPro" id="IPR044770">
    <property type="entry name" value="MFS_spinster-like"/>
</dbReference>
<dbReference type="EMBL" id="GL349486">
    <property type="protein sequence ID" value="KNC54102.1"/>
    <property type="molecule type" value="Genomic_DNA"/>
</dbReference>
<dbReference type="GO" id="GO:0016020">
    <property type="term" value="C:membrane"/>
    <property type="evidence" value="ECO:0007669"/>
    <property type="project" value="UniProtKB-SubCell"/>
</dbReference>
<dbReference type="Gene3D" id="1.20.1250.20">
    <property type="entry name" value="MFS general substrate transporter like domains"/>
    <property type="match status" value="1"/>
</dbReference>
<evidence type="ECO:0000313" key="10">
    <source>
        <dbReference type="EMBL" id="KNC54102.1"/>
    </source>
</evidence>
<dbReference type="PANTHER" id="PTHR23505:SF52">
    <property type="entry name" value="MAJOR FACILITATOR SUPERFAMILY PROTEIN"/>
    <property type="match status" value="1"/>
</dbReference>
<keyword evidence="11" id="KW-1185">Reference proteome</keyword>
<feature type="transmembrane region" description="Helical" evidence="8">
    <location>
        <begin position="340"/>
        <end position="360"/>
    </location>
</feature>
<feature type="transmembrane region" description="Helical" evidence="8">
    <location>
        <begin position="44"/>
        <end position="65"/>
    </location>
</feature>
<dbReference type="RefSeq" id="XP_013753925.1">
    <property type="nucleotide sequence ID" value="XM_013898471.1"/>
</dbReference>
<feature type="region of interest" description="Disordered" evidence="7">
    <location>
        <begin position="223"/>
        <end position="247"/>
    </location>
</feature>
<dbReference type="AlphaFoldDB" id="A0A0L0DP76"/>
<reference evidence="10 11" key="1">
    <citation type="submission" date="2010-05" db="EMBL/GenBank/DDBJ databases">
        <title>The Genome Sequence of Thecamonas trahens ATCC 50062.</title>
        <authorList>
            <consortium name="The Broad Institute Genome Sequencing Platform"/>
            <person name="Russ C."/>
            <person name="Cuomo C."/>
            <person name="Shea T."/>
            <person name="Young S.K."/>
            <person name="Zeng Q."/>
            <person name="Koehrsen M."/>
            <person name="Haas B."/>
            <person name="Borodovsky M."/>
            <person name="Guigo R."/>
            <person name="Alvarado L."/>
            <person name="Berlin A."/>
            <person name="Bochicchio J."/>
            <person name="Borenstein D."/>
            <person name="Chapman S."/>
            <person name="Chen Z."/>
            <person name="Freedman E."/>
            <person name="Gellesch M."/>
            <person name="Goldberg J."/>
            <person name="Griggs A."/>
            <person name="Gujja S."/>
            <person name="Heilman E."/>
            <person name="Heiman D."/>
            <person name="Hepburn T."/>
            <person name="Howarth C."/>
            <person name="Jen D."/>
            <person name="Larson L."/>
            <person name="Mehta T."/>
            <person name="Park D."/>
            <person name="Pearson M."/>
            <person name="Roberts A."/>
            <person name="Saif S."/>
            <person name="Shenoy N."/>
            <person name="Sisk P."/>
            <person name="Stolte C."/>
            <person name="Sykes S."/>
            <person name="Thomson T."/>
            <person name="Walk T."/>
            <person name="White J."/>
            <person name="Yandava C."/>
            <person name="Burger G."/>
            <person name="Gray M.W."/>
            <person name="Holland P.W.H."/>
            <person name="King N."/>
            <person name="Lang F.B.F."/>
            <person name="Roger A.J."/>
            <person name="Ruiz-Trillo I."/>
            <person name="Lander E."/>
            <person name="Nusbaum C."/>
        </authorList>
    </citation>
    <scope>NUCLEOTIDE SEQUENCE [LARGE SCALE GENOMIC DNA]</scope>
    <source>
        <strain evidence="10 11">ATCC 50062</strain>
    </source>
</reference>
<evidence type="ECO:0000256" key="5">
    <source>
        <dbReference type="ARBA" id="ARBA00023136"/>
    </source>
</evidence>
<feature type="transmembrane region" description="Helical" evidence="8">
    <location>
        <begin position="132"/>
        <end position="154"/>
    </location>
</feature>
<feature type="transmembrane region" description="Helical" evidence="8">
    <location>
        <begin position="458"/>
        <end position="481"/>
    </location>
</feature>
<accession>A0A0L0DP76</accession>
<sequence length="528" mass="55686">MSMSWGRTMMAIAISMLTTYATSSLLSFFFVVLETDLNAGPTKLGLIVMCNRMVNAVAGVVWGWAADESPRIRLWIWASLGGALPTMILAASANYAMFLIVYASAAIGWSALKSVALSLVPDLYIPDERGKAMGSLGIAIICAAVLGVAVATAFQNPVGGVDGWRLAHLLLGLLQIPTVLIVRWLAQDPPRGSKEFSDALAYAVAPEYASVVPSAAGIEARLSASEEEQAEEGEEGEGEAAGAGRTGKGGVRAGLADLVANSIPILRNRGFNLFMALLTAQALPVSALSFMVLWFQYSGLSELGAGVAYTLAAIGSIVGSGVGGWVGDVVSRRLPNRGRLMVAQLAVLCNMGLLVVLLVVVPKTSYALIALVMFFIGLLLSIPAFASDLPNSAEVVPKALRGLAYALQGLVQGTVSSTGSLLVGAIAEGWFGYRERTGELDDVPREDKIHNRDALSKACLVVFLSCWSLQFVLYFVAYSVYPRVRDEIRAADGGDEVNEVGSRSRSGSETSSSWDESTGTATSGSRSR</sequence>
<dbReference type="InterPro" id="IPR020846">
    <property type="entry name" value="MFS_dom"/>
</dbReference>
<dbReference type="PANTHER" id="PTHR23505">
    <property type="entry name" value="SPINSTER"/>
    <property type="match status" value="1"/>
</dbReference>
<dbReference type="GeneID" id="25568236"/>
<evidence type="ECO:0000256" key="4">
    <source>
        <dbReference type="ARBA" id="ARBA00022989"/>
    </source>
</evidence>
<dbReference type="SUPFAM" id="SSF103473">
    <property type="entry name" value="MFS general substrate transporter"/>
    <property type="match status" value="1"/>
</dbReference>